<evidence type="ECO:0000313" key="1">
    <source>
        <dbReference type="EMBL" id="PSV00520.1"/>
    </source>
</evidence>
<accession>A0A2T3KLJ8</accession>
<evidence type="ECO:0000313" key="2">
    <source>
        <dbReference type="Proteomes" id="UP000241426"/>
    </source>
</evidence>
<comment type="caution">
    <text evidence="1">The sequence shown here is derived from an EMBL/GenBank/DDBJ whole genome shotgun (WGS) entry which is preliminary data.</text>
</comment>
<dbReference type="EMBL" id="PYNF01000003">
    <property type="protein sequence ID" value="PSV00520.1"/>
    <property type="molecule type" value="Genomic_DNA"/>
</dbReference>
<gene>
    <name evidence="1" type="ORF">C9J27_05140</name>
</gene>
<name>A0A2T3KLJ8_9GAMM</name>
<proteinExistence type="predicted"/>
<organism evidence="1 2">
    <name type="scientific">Photobacterium kishitanii</name>
    <dbReference type="NCBI Taxonomy" id="318456"/>
    <lineage>
        <taxon>Bacteria</taxon>
        <taxon>Pseudomonadati</taxon>
        <taxon>Pseudomonadota</taxon>
        <taxon>Gammaproteobacteria</taxon>
        <taxon>Vibrionales</taxon>
        <taxon>Vibrionaceae</taxon>
        <taxon>Photobacterium</taxon>
    </lineage>
</organism>
<dbReference type="RefSeq" id="WP_107289150.1">
    <property type="nucleotide sequence ID" value="NZ_PYNF01000003.1"/>
</dbReference>
<protein>
    <submittedName>
        <fullName evidence="1">Uncharacterized protein</fullName>
    </submittedName>
</protein>
<dbReference type="AlphaFoldDB" id="A0A2T3KLJ8"/>
<dbReference type="Proteomes" id="UP000241426">
    <property type="component" value="Unassembled WGS sequence"/>
</dbReference>
<sequence>MYKYQFFCGSDANRKNFTYLDMQSETFHVEKKQILMQGFVVVDDVIFAETAKDAVDKYKSNYIYRSQEHSDSYPESGFIGFLIEIYRKIRRT</sequence>
<reference evidence="1 2" key="1">
    <citation type="submission" date="2018-01" db="EMBL/GenBank/DDBJ databases">
        <title>Whole genome sequencing of Histamine producing bacteria.</title>
        <authorList>
            <person name="Butler K."/>
        </authorList>
    </citation>
    <scope>NUCLEOTIDE SEQUENCE [LARGE SCALE GENOMIC DNA]</scope>
    <source>
        <strain evidence="1 2">FS-7.2</strain>
    </source>
</reference>